<proteinExistence type="predicted"/>
<gene>
    <name evidence="2" type="ORF">K2173_008270</name>
</gene>
<dbReference type="EMBL" id="JAIWQS010000001">
    <property type="protein sequence ID" value="KAJ8773807.1"/>
    <property type="molecule type" value="Genomic_DNA"/>
</dbReference>
<feature type="transmembrane region" description="Helical" evidence="1">
    <location>
        <begin position="20"/>
        <end position="38"/>
    </location>
</feature>
<evidence type="ECO:0000313" key="2">
    <source>
        <dbReference type="EMBL" id="KAJ8773807.1"/>
    </source>
</evidence>
<accession>A0AAV8U3D1</accession>
<dbReference type="Proteomes" id="UP001159364">
    <property type="component" value="Linkage Group LG01"/>
</dbReference>
<dbReference type="PANTHER" id="PTHR13833:SF78">
    <property type="entry name" value="POTASSIUM TRANSPORTER"/>
    <property type="match status" value="1"/>
</dbReference>
<dbReference type="AlphaFoldDB" id="A0AAV8U3D1"/>
<evidence type="ECO:0000256" key="1">
    <source>
        <dbReference type="SAM" id="Phobius"/>
    </source>
</evidence>
<keyword evidence="1" id="KW-0812">Transmembrane</keyword>
<reference evidence="2 3" key="1">
    <citation type="submission" date="2021-09" db="EMBL/GenBank/DDBJ databases">
        <title>Genomic insights and catalytic innovation underlie evolution of tropane alkaloids biosynthesis.</title>
        <authorList>
            <person name="Wang Y.-J."/>
            <person name="Tian T."/>
            <person name="Huang J.-P."/>
            <person name="Huang S.-X."/>
        </authorList>
    </citation>
    <scope>NUCLEOTIDE SEQUENCE [LARGE SCALE GENOMIC DNA]</scope>
    <source>
        <strain evidence="2">KIB-2018</strain>
        <tissue evidence="2">Leaf</tissue>
    </source>
</reference>
<sequence length="258" mass="29619">MQVLGKNLLLSGCHSFPTSWALGFFSSIVFAFMKWFFIKFFGRSMKNFESGYIVETVFDGSTLGIVVDKLLETKMNHPKGFTEDDREKIYVIDTINMTIRKVSDAMIIIDVLENFYIRVTTIARGKWSHGEGHVNGVGENAIFPMILKWFILEARDMTSHFDCAYQYGSGLLIAVLLATSFFAYMLKSTAASKHSTTWPQQDNFMIPKEDEPPLIEIRILIVRKTCSFINHQRYQSFIPCAYYEQSFKETNEIISEAV</sequence>
<organism evidence="2 3">
    <name type="scientific">Erythroxylum novogranatense</name>
    <dbReference type="NCBI Taxonomy" id="1862640"/>
    <lineage>
        <taxon>Eukaryota</taxon>
        <taxon>Viridiplantae</taxon>
        <taxon>Streptophyta</taxon>
        <taxon>Embryophyta</taxon>
        <taxon>Tracheophyta</taxon>
        <taxon>Spermatophyta</taxon>
        <taxon>Magnoliopsida</taxon>
        <taxon>eudicotyledons</taxon>
        <taxon>Gunneridae</taxon>
        <taxon>Pentapetalae</taxon>
        <taxon>rosids</taxon>
        <taxon>fabids</taxon>
        <taxon>Malpighiales</taxon>
        <taxon>Erythroxylaceae</taxon>
        <taxon>Erythroxylum</taxon>
    </lineage>
</organism>
<protein>
    <submittedName>
        <fullName evidence="2">Uncharacterized protein</fullName>
    </submittedName>
</protein>
<comment type="caution">
    <text evidence="2">The sequence shown here is derived from an EMBL/GenBank/DDBJ whole genome shotgun (WGS) entry which is preliminary data.</text>
</comment>
<evidence type="ECO:0000313" key="3">
    <source>
        <dbReference type="Proteomes" id="UP001159364"/>
    </source>
</evidence>
<dbReference type="PANTHER" id="PTHR13833">
    <property type="match status" value="1"/>
</dbReference>
<keyword evidence="3" id="KW-1185">Reference proteome</keyword>
<feature type="transmembrane region" description="Helical" evidence="1">
    <location>
        <begin position="164"/>
        <end position="186"/>
    </location>
</feature>
<keyword evidence="1" id="KW-0472">Membrane</keyword>
<keyword evidence="1" id="KW-1133">Transmembrane helix</keyword>
<name>A0AAV8U3D1_9ROSI</name>